<dbReference type="EMBL" id="JARKIB010000027">
    <property type="protein sequence ID" value="KAJ7764788.1"/>
    <property type="molecule type" value="Genomic_DNA"/>
</dbReference>
<dbReference type="AlphaFoldDB" id="A0AAD7NJT4"/>
<comment type="caution">
    <text evidence="2">The sequence shown here is derived from an EMBL/GenBank/DDBJ whole genome shotgun (WGS) entry which is preliminary data.</text>
</comment>
<reference evidence="2" key="1">
    <citation type="submission" date="2023-03" db="EMBL/GenBank/DDBJ databases">
        <title>Massive genome expansion in bonnet fungi (Mycena s.s.) driven by repeated elements and novel gene families across ecological guilds.</title>
        <authorList>
            <consortium name="Lawrence Berkeley National Laboratory"/>
            <person name="Harder C.B."/>
            <person name="Miyauchi S."/>
            <person name="Viragh M."/>
            <person name="Kuo A."/>
            <person name="Thoen E."/>
            <person name="Andreopoulos B."/>
            <person name="Lu D."/>
            <person name="Skrede I."/>
            <person name="Drula E."/>
            <person name="Henrissat B."/>
            <person name="Morin E."/>
            <person name="Kohler A."/>
            <person name="Barry K."/>
            <person name="LaButti K."/>
            <person name="Morin E."/>
            <person name="Salamov A."/>
            <person name="Lipzen A."/>
            <person name="Mereny Z."/>
            <person name="Hegedus B."/>
            <person name="Baldrian P."/>
            <person name="Stursova M."/>
            <person name="Weitz H."/>
            <person name="Taylor A."/>
            <person name="Grigoriev I.V."/>
            <person name="Nagy L.G."/>
            <person name="Martin F."/>
            <person name="Kauserud H."/>
        </authorList>
    </citation>
    <scope>NUCLEOTIDE SEQUENCE</scope>
    <source>
        <strain evidence="2">CBHHK182m</strain>
    </source>
</reference>
<evidence type="ECO:0000256" key="1">
    <source>
        <dbReference type="SAM" id="MobiDB-lite"/>
    </source>
</evidence>
<dbReference type="Proteomes" id="UP001215598">
    <property type="component" value="Unassembled WGS sequence"/>
</dbReference>
<keyword evidence="3" id="KW-1185">Reference proteome</keyword>
<organism evidence="2 3">
    <name type="scientific">Mycena metata</name>
    <dbReference type="NCBI Taxonomy" id="1033252"/>
    <lineage>
        <taxon>Eukaryota</taxon>
        <taxon>Fungi</taxon>
        <taxon>Dikarya</taxon>
        <taxon>Basidiomycota</taxon>
        <taxon>Agaricomycotina</taxon>
        <taxon>Agaricomycetes</taxon>
        <taxon>Agaricomycetidae</taxon>
        <taxon>Agaricales</taxon>
        <taxon>Marasmiineae</taxon>
        <taxon>Mycenaceae</taxon>
        <taxon>Mycena</taxon>
    </lineage>
</organism>
<sequence length="279" mass="30634">MATPPKNALTVEGKVVWLTGKDSKQLPPHGPAHVAGKNSQVDVVLNQEAAWPPCSLPRIFNAALIICTRITPLKNVFICSDPTIAKTRKSWVAGESIKMHLRCNAYGGMPTPTELEESPTLIFTFNFVDKSRTANTTDSRSKKRQRPQEEEDSEVEPEVSVAGSSESNYGGEPVDLKGVELDELEQELVASATKSLMNKLKAAESNNDVKGVELNELEKELQARGSLRLGPKIRRQQIEGLNRSQNGSSTNERKDLLFVVPAQCNLRLSARIYVTNPSA</sequence>
<evidence type="ECO:0000313" key="3">
    <source>
        <dbReference type="Proteomes" id="UP001215598"/>
    </source>
</evidence>
<accession>A0AAD7NJT4</accession>
<evidence type="ECO:0000313" key="2">
    <source>
        <dbReference type="EMBL" id="KAJ7764788.1"/>
    </source>
</evidence>
<name>A0AAD7NJT4_9AGAR</name>
<protein>
    <submittedName>
        <fullName evidence="2">Uncharacterized protein</fullName>
    </submittedName>
</protein>
<feature type="region of interest" description="Disordered" evidence="1">
    <location>
        <begin position="134"/>
        <end position="174"/>
    </location>
</feature>
<gene>
    <name evidence="2" type="ORF">B0H16DRAFT_1454613</name>
</gene>
<proteinExistence type="predicted"/>